<name>A0AAV7THU8_PLEWA</name>
<protein>
    <submittedName>
        <fullName evidence="2">Uncharacterized protein</fullName>
    </submittedName>
</protein>
<accession>A0AAV7THU8</accession>
<dbReference type="AlphaFoldDB" id="A0AAV7THU8"/>
<feature type="region of interest" description="Disordered" evidence="1">
    <location>
        <begin position="1"/>
        <end position="32"/>
    </location>
</feature>
<comment type="caution">
    <text evidence="2">The sequence shown here is derived from an EMBL/GenBank/DDBJ whole genome shotgun (WGS) entry which is preliminary data.</text>
</comment>
<dbReference type="Proteomes" id="UP001066276">
    <property type="component" value="Chromosome 3_2"/>
</dbReference>
<dbReference type="EMBL" id="JANPWB010000006">
    <property type="protein sequence ID" value="KAJ1175889.1"/>
    <property type="molecule type" value="Genomic_DNA"/>
</dbReference>
<gene>
    <name evidence="2" type="ORF">NDU88_001174</name>
</gene>
<evidence type="ECO:0000313" key="3">
    <source>
        <dbReference type="Proteomes" id="UP001066276"/>
    </source>
</evidence>
<keyword evidence="3" id="KW-1185">Reference proteome</keyword>
<evidence type="ECO:0000313" key="2">
    <source>
        <dbReference type="EMBL" id="KAJ1175889.1"/>
    </source>
</evidence>
<reference evidence="2" key="1">
    <citation type="journal article" date="2022" name="bioRxiv">
        <title>Sequencing and chromosome-scale assembly of the giantPleurodeles waltlgenome.</title>
        <authorList>
            <person name="Brown T."/>
            <person name="Elewa A."/>
            <person name="Iarovenko S."/>
            <person name="Subramanian E."/>
            <person name="Araus A.J."/>
            <person name="Petzold A."/>
            <person name="Susuki M."/>
            <person name="Suzuki K.-i.T."/>
            <person name="Hayashi T."/>
            <person name="Toyoda A."/>
            <person name="Oliveira C."/>
            <person name="Osipova E."/>
            <person name="Leigh N.D."/>
            <person name="Simon A."/>
            <person name="Yun M.H."/>
        </authorList>
    </citation>
    <scope>NUCLEOTIDE SEQUENCE</scope>
    <source>
        <strain evidence="2">20211129_DDA</strain>
        <tissue evidence="2">Liver</tissue>
    </source>
</reference>
<sequence>MPEWNYWSERPQWPVAAGPEEDSDQQQRRWRNDGAAVSWALAPHMRGGVEPAEEATVEWREELPRERRVSGGAPWCLWLQGPAAPRAAKVMGSHRSCEVGAAAALTSLCSSCSHQGVEEKLPEGRCC</sequence>
<organism evidence="2 3">
    <name type="scientific">Pleurodeles waltl</name>
    <name type="common">Iberian ribbed newt</name>
    <dbReference type="NCBI Taxonomy" id="8319"/>
    <lineage>
        <taxon>Eukaryota</taxon>
        <taxon>Metazoa</taxon>
        <taxon>Chordata</taxon>
        <taxon>Craniata</taxon>
        <taxon>Vertebrata</taxon>
        <taxon>Euteleostomi</taxon>
        <taxon>Amphibia</taxon>
        <taxon>Batrachia</taxon>
        <taxon>Caudata</taxon>
        <taxon>Salamandroidea</taxon>
        <taxon>Salamandridae</taxon>
        <taxon>Pleurodelinae</taxon>
        <taxon>Pleurodeles</taxon>
    </lineage>
</organism>
<evidence type="ECO:0000256" key="1">
    <source>
        <dbReference type="SAM" id="MobiDB-lite"/>
    </source>
</evidence>
<proteinExistence type="predicted"/>